<evidence type="ECO:0000313" key="1">
    <source>
        <dbReference type="EMBL" id="KAK8945244.1"/>
    </source>
</evidence>
<evidence type="ECO:0000313" key="2">
    <source>
        <dbReference type="Proteomes" id="UP001418222"/>
    </source>
</evidence>
<protein>
    <submittedName>
        <fullName evidence="1">Uncharacterized protein</fullName>
    </submittedName>
</protein>
<proteinExistence type="predicted"/>
<name>A0AAP0BNS5_9ASPA</name>
<gene>
    <name evidence="1" type="ORF">KSP39_PZI008525</name>
</gene>
<accession>A0AAP0BNS5</accession>
<dbReference type="Proteomes" id="UP001418222">
    <property type="component" value="Unassembled WGS sequence"/>
</dbReference>
<organism evidence="1 2">
    <name type="scientific">Platanthera zijinensis</name>
    <dbReference type="NCBI Taxonomy" id="2320716"/>
    <lineage>
        <taxon>Eukaryota</taxon>
        <taxon>Viridiplantae</taxon>
        <taxon>Streptophyta</taxon>
        <taxon>Embryophyta</taxon>
        <taxon>Tracheophyta</taxon>
        <taxon>Spermatophyta</taxon>
        <taxon>Magnoliopsida</taxon>
        <taxon>Liliopsida</taxon>
        <taxon>Asparagales</taxon>
        <taxon>Orchidaceae</taxon>
        <taxon>Orchidoideae</taxon>
        <taxon>Orchideae</taxon>
        <taxon>Orchidinae</taxon>
        <taxon>Platanthera</taxon>
    </lineage>
</organism>
<reference evidence="1 2" key="1">
    <citation type="journal article" date="2022" name="Nat. Plants">
        <title>Genomes of leafy and leafless Platanthera orchids illuminate the evolution of mycoheterotrophy.</title>
        <authorList>
            <person name="Li M.H."/>
            <person name="Liu K.W."/>
            <person name="Li Z."/>
            <person name="Lu H.C."/>
            <person name="Ye Q.L."/>
            <person name="Zhang D."/>
            <person name="Wang J.Y."/>
            <person name="Li Y.F."/>
            <person name="Zhong Z.M."/>
            <person name="Liu X."/>
            <person name="Yu X."/>
            <person name="Liu D.K."/>
            <person name="Tu X.D."/>
            <person name="Liu B."/>
            <person name="Hao Y."/>
            <person name="Liao X.Y."/>
            <person name="Jiang Y.T."/>
            <person name="Sun W.H."/>
            <person name="Chen J."/>
            <person name="Chen Y.Q."/>
            <person name="Ai Y."/>
            <person name="Zhai J.W."/>
            <person name="Wu S.S."/>
            <person name="Zhou Z."/>
            <person name="Hsiao Y.Y."/>
            <person name="Wu W.L."/>
            <person name="Chen Y.Y."/>
            <person name="Lin Y.F."/>
            <person name="Hsu J.L."/>
            <person name="Li C.Y."/>
            <person name="Wang Z.W."/>
            <person name="Zhao X."/>
            <person name="Zhong W.Y."/>
            <person name="Ma X.K."/>
            <person name="Ma L."/>
            <person name="Huang J."/>
            <person name="Chen G.Z."/>
            <person name="Huang M.Z."/>
            <person name="Huang L."/>
            <person name="Peng D.H."/>
            <person name="Luo Y.B."/>
            <person name="Zou S.Q."/>
            <person name="Chen S.P."/>
            <person name="Lan S."/>
            <person name="Tsai W.C."/>
            <person name="Van de Peer Y."/>
            <person name="Liu Z.J."/>
        </authorList>
    </citation>
    <scope>NUCLEOTIDE SEQUENCE [LARGE SCALE GENOMIC DNA]</scope>
    <source>
        <strain evidence="1">Lor287</strain>
    </source>
</reference>
<sequence>MTKAHYAHNLNFTQDLLVTRGKSDGERAALETFASGYFAGAKTLGRGVGSLESGEPDRALFVLQEAWRRAAACDENLKDFNGGGQELMKMKAESSEALGLVDLVIKGPFGRTYFHRSSGYDRMNQIIIKIRFM</sequence>
<dbReference type="EMBL" id="JBBWWQ010000006">
    <property type="protein sequence ID" value="KAK8945244.1"/>
    <property type="molecule type" value="Genomic_DNA"/>
</dbReference>
<keyword evidence="2" id="KW-1185">Reference proteome</keyword>
<comment type="caution">
    <text evidence="1">The sequence shown here is derived from an EMBL/GenBank/DDBJ whole genome shotgun (WGS) entry which is preliminary data.</text>
</comment>
<dbReference type="AlphaFoldDB" id="A0AAP0BNS5"/>